<reference evidence="4 5" key="1">
    <citation type="submission" date="2020-08" db="EMBL/GenBank/DDBJ databases">
        <title>Genomic Encyclopedia of Type Strains, Phase IV (KMG-V): Genome sequencing to study the core and pangenomes of soil and plant-associated prokaryotes.</title>
        <authorList>
            <person name="Whitman W."/>
        </authorList>
    </citation>
    <scope>NUCLEOTIDE SEQUENCE [LARGE SCALE GENOMIC DNA]</scope>
    <source>
        <strain evidence="2 4">ANJLi2</strain>
        <strain evidence="3 5">MP601</strain>
    </source>
</reference>
<evidence type="ECO:0000313" key="3">
    <source>
        <dbReference type="EMBL" id="MBB6127779.1"/>
    </source>
</evidence>
<keyword evidence="4" id="KW-1185">Reference proteome</keyword>
<dbReference type="Proteomes" id="UP000541583">
    <property type="component" value="Unassembled WGS sequence"/>
</dbReference>
<evidence type="ECO:0008006" key="6">
    <source>
        <dbReference type="Google" id="ProtNLM"/>
    </source>
</evidence>
<feature type="transmembrane region" description="Helical" evidence="1">
    <location>
        <begin position="12"/>
        <end position="32"/>
    </location>
</feature>
<evidence type="ECO:0000313" key="5">
    <source>
        <dbReference type="Proteomes" id="UP000548326"/>
    </source>
</evidence>
<evidence type="ECO:0000313" key="4">
    <source>
        <dbReference type="Proteomes" id="UP000541583"/>
    </source>
</evidence>
<sequence length="162" mass="18018">MKKSDVYEITIKILGIYLFVADISKLPSLLTFLSAHGGNINAEQPTEQINALWIEGLSFVLLLILAIFLIAKTKFITRIVTNSADYQENAKLFADRKVIYEMALLIIGGLLIVNTLPDLIYRIYNLTNAADQQSVISSCSRLFIGIITVAFGKRIAAYFAKV</sequence>
<dbReference type="Proteomes" id="UP000548326">
    <property type="component" value="Unassembled WGS sequence"/>
</dbReference>
<dbReference type="AlphaFoldDB" id="A0A1N6WMD7"/>
<dbReference type="EMBL" id="JACHCA010000004">
    <property type="protein sequence ID" value="MBB6127779.1"/>
    <property type="molecule type" value="Genomic_DNA"/>
</dbReference>
<dbReference type="EMBL" id="JACHCB010000004">
    <property type="protein sequence ID" value="MBB6109542.1"/>
    <property type="molecule type" value="Genomic_DNA"/>
</dbReference>
<evidence type="ECO:0000313" key="2">
    <source>
        <dbReference type="EMBL" id="MBB6109542.1"/>
    </source>
</evidence>
<accession>A0A1N6WMD7</accession>
<feature type="transmembrane region" description="Helical" evidence="1">
    <location>
        <begin position="98"/>
        <end position="115"/>
    </location>
</feature>
<gene>
    <name evidence="3" type="ORF">HDF22_001887</name>
    <name evidence="2" type="ORF">HDF23_002289</name>
</gene>
<keyword evidence="1" id="KW-0812">Transmembrane</keyword>
<feature type="transmembrane region" description="Helical" evidence="1">
    <location>
        <begin position="135"/>
        <end position="152"/>
    </location>
</feature>
<protein>
    <recommendedName>
        <fullName evidence="6">DUF2975 domain-containing protein</fullName>
    </recommendedName>
</protein>
<keyword evidence="1" id="KW-1133">Transmembrane helix</keyword>
<keyword evidence="1" id="KW-0472">Membrane</keyword>
<dbReference type="STRING" id="354630.SAMN05421821_10446"/>
<organism evidence="3 5">
    <name type="scientific">Mucilaginibacter lappiensis</name>
    <dbReference type="NCBI Taxonomy" id="354630"/>
    <lineage>
        <taxon>Bacteria</taxon>
        <taxon>Pseudomonadati</taxon>
        <taxon>Bacteroidota</taxon>
        <taxon>Sphingobacteriia</taxon>
        <taxon>Sphingobacteriales</taxon>
        <taxon>Sphingobacteriaceae</taxon>
        <taxon>Mucilaginibacter</taxon>
    </lineage>
</organism>
<proteinExistence type="predicted"/>
<dbReference type="OrthoDB" id="794695at2"/>
<feature type="transmembrane region" description="Helical" evidence="1">
    <location>
        <begin position="52"/>
        <end position="71"/>
    </location>
</feature>
<name>A0A1N6WMD7_9SPHI</name>
<evidence type="ECO:0000256" key="1">
    <source>
        <dbReference type="SAM" id="Phobius"/>
    </source>
</evidence>
<dbReference type="RefSeq" id="WP_076372929.1">
    <property type="nucleotide sequence ID" value="NZ_FTMG01000004.1"/>
</dbReference>
<comment type="caution">
    <text evidence="3">The sequence shown here is derived from an EMBL/GenBank/DDBJ whole genome shotgun (WGS) entry which is preliminary data.</text>
</comment>